<gene>
    <name evidence="2" type="ORF">OKA04_23420</name>
</gene>
<dbReference type="Pfam" id="PF06074">
    <property type="entry name" value="Portal_Mu"/>
    <property type="match status" value="1"/>
</dbReference>
<dbReference type="InterPro" id="IPR009279">
    <property type="entry name" value="Portal_Mu"/>
</dbReference>
<dbReference type="EMBL" id="JAPDDS010000021">
    <property type="protein sequence ID" value="MCW1887707.1"/>
    <property type="molecule type" value="Genomic_DNA"/>
</dbReference>
<accession>A0ABT3FWC5</accession>
<proteinExistence type="predicted"/>
<feature type="region of interest" description="Disordered" evidence="1">
    <location>
        <begin position="447"/>
        <end position="494"/>
    </location>
</feature>
<evidence type="ECO:0000256" key="1">
    <source>
        <dbReference type="SAM" id="MobiDB-lite"/>
    </source>
</evidence>
<protein>
    <submittedName>
        <fullName evidence="2">DUF935 domain-containing protein</fullName>
    </submittedName>
</protein>
<keyword evidence="3" id="KW-1185">Reference proteome</keyword>
<name>A0ABT3FWC5_9BACT</name>
<reference evidence="2 3" key="1">
    <citation type="submission" date="2022-10" db="EMBL/GenBank/DDBJ databases">
        <title>Luteolibacter flavescens strain MCCC 1K03193, whole genome shotgun sequencing project.</title>
        <authorList>
            <person name="Zhao G."/>
            <person name="Shen L."/>
        </authorList>
    </citation>
    <scope>NUCLEOTIDE SEQUENCE [LARGE SCALE GENOMIC DNA]</scope>
    <source>
        <strain evidence="2 3">MCCC 1K03193</strain>
    </source>
</reference>
<dbReference type="Proteomes" id="UP001207930">
    <property type="component" value="Unassembled WGS sequence"/>
</dbReference>
<organism evidence="2 3">
    <name type="scientific">Luteolibacter flavescens</name>
    <dbReference type="NCBI Taxonomy" id="1859460"/>
    <lineage>
        <taxon>Bacteria</taxon>
        <taxon>Pseudomonadati</taxon>
        <taxon>Verrucomicrobiota</taxon>
        <taxon>Verrucomicrobiia</taxon>
        <taxon>Verrucomicrobiales</taxon>
        <taxon>Verrucomicrobiaceae</taxon>
        <taxon>Luteolibacter</taxon>
    </lineage>
</organism>
<comment type="caution">
    <text evidence="2">The sequence shown here is derived from an EMBL/GenBank/DDBJ whole genome shotgun (WGS) entry which is preliminary data.</text>
</comment>
<evidence type="ECO:0000313" key="3">
    <source>
        <dbReference type="Proteomes" id="UP001207930"/>
    </source>
</evidence>
<dbReference type="RefSeq" id="WP_264503664.1">
    <property type="nucleotide sequence ID" value="NZ_JAPDDS010000021.1"/>
</dbReference>
<evidence type="ECO:0000313" key="2">
    <source>
        <dbReference type="EMBL" id="MCW1887707.1"/>
    </source>
</evidence>
<sequence length="532" mass="58396">MGRSLPARRDELVTARAASPSAVIGGDVDTGSIVVPQARERMLEIFDRVQRPTEVANTLEGALFSSLWQQQMLFQAMIDTWPRLQKALREVKLAARKAPWQVCGFADRGEKPDAKAEKLAKEVERIVWGMKPDPVRGLKGFEGTVEELAMGYFLGHHVLEPHWKRRADGRVVPVSTLPVPPRYYGYPSMEDGPDRLMLDRAGSMVTTSYEDFPPHRFLIAVNGGHSGHPAHSAPLRVLAGYWLAAIYGLKWFMQFAQLFGIPFRWATYADGDAKAKAELGSMMANMGSQGWAAFKQGVKLEFMDTNKGSGSLAQAELLKLADEQCDIFILGQTLTSSQGERGSQSLGEVHMGVRQELLAGVCDFVGEILTHQFIPAIVAANYGDSVDEMPSMWAKWEEAKDEQALANRDKALGLLDGSMPVDKAWLYERHGVPMPEEGAELFKEKPEPVEVPGIGPDGKPLPGQAGPSKRGSAPRSQEEDEDKDKVEATDAEDAAEMVARMEKLKKDGLLDVDAVAEAMAAVWIEGNVPGDR</sequence>